<evidence type="ECO:0000256" key="7">
    <source>
        <dbReference type="ARBA" id="ARBA00022723"/>
    </source>
</evidence>
<dbReference type="EMBL" id="JAKUCV010006557">
    <property type="protein sequence ID" value="KAJ4826873.1"/>
    <property type="molecule type" value="Genomic_DNA"/>
</dbReference>
<comment type="pathway">
    <text evidence="3 12">Glycan metabolism; pectin degradation; 2-dehydro-3-deoxy-D-gluconate from pectin: step 2/5.</text>
</comment>
<keyword evidence="6" id="KW-0964">Secreted</keyword>
<keyword evidence="9 12" id="KW-0106">Calcium</keyword>
<comment type="similarity">
    <text evidence="4 12">Belongs to the polysaccharide lyase 1 family.</text>
</comment>
<dbReference type="PANTHER" id="PTHR31683">
    <property type="entry name" value="PECTATE LYASE 18-RELATED"/>
    <property type="match status" value="1"/>
</dbReference>
<keyword evidence="10" id="KW-0325">Glycoprotein</keyword>
<evidence type="ECO:0000256" key="11">
    <source>
        <dbReference type="ARBA" id="ARBA00023239"/>
    </source>
</evidence>
<evidence type="ECO:0000256" key="12">
    <source>
        <dbReference type="RuleBase" id="RU361123"/>
    </source>
</evidence>
<gene>
    <name evidence="14" type="ORF">Tsubulata_032452</name>
</gene>
<evidence type="ECO:0000256" key="4">
    <source>
        <dbReference type="ARBA" id="ARBA00010980"/>
    </source>
</evidence>
<dbReference type="InterPro" id="IPR007524">
    <property type="entry name" value="Pec_lyase_N"/>
</dbReference>
<dbReference type="Proteomes" id="UP001141552">
    <property type="component" value="Unassembled WGS sequence"/>
</dbReference>
<organism evidence="14 15">
    <name type="scientific">Turnera subulata</name>
    <dbReference type="NCBI Taxonomy" id="218843"/>
    <lineage>
        <taxon>Eukaryota</taxon>
        <taxon>Viridiplantae</taxon>
        <taxon>Streptophyta</taxon>
        <taxon>Embryophyta</taxon>
        <taxon>Tracheophyta</taxon>
        <taxon>Spermatophyta</taxon>
        <taxon>Magnoliopsida</taxon>
        <taxon>eudicotyledons</taxon>
        <taxon>Gunneridae</taxon>
        <taxon>Pentapetalae</taxon>
        <taxon>rosids</taxon>
        <taxon>fabids</taxon>
        <taxon>Malpighiales</taxon>
        <taxon>Passifloraceae</taxon>
        <taxon>Turnera</taxon>
    </lineage>
</organism>
<comment type="caution">
    <text evidence="14">The sequence shown here is derived from an EMBL/GenBank/DDBJ whole genome shotgun (WGS) entry which is preliminary data.</text>
</comment>
<dbReference type="InterPro" id="IPR002022">
    <property type="entry name" value="Pec_lyase"/>
</dbReference>
<dbReference type="EC" id="4.2.2.2" evidence="5 12"/>
<dbReference type="GO" id="GO:0046872">
    <property type="term" value="F:metal ion binding"/>
    <property type="evidence" value="ECO:0007669"/>
    <property type="project" value="UniProtKB-KW"/>
</dbReference>
<dbReference type="SMART" id="SM00656">
    <property type="entry name" value="Amb_all"/>
    <property type="match status" value="1"/>
</dbReference>
<feature type="chain" id="PRO_5040527607" description="Pectate lyase" evidence="12">
    <location>
        <begin position="24"/>
        <end position="432"/>
    </location>
</feature>
<evidence type="ECO:0000313" key="14">
    <source>
        <dbReference type="EMBL" id="KAJ4826873.1"/>
    </source>
</evidence>
<evidence type="ECO:0000259" key="13">
    <source>
        <dbReference type="SMART" id="SM00656"/>
    </source>
</evidence>
<dbReference type="AlphaFoldDB" id="A0A9Q0J3A8"/>
<evidence type="ECO:0000256" key="2">
    <source>
        <dbReference type="ARBA" id="ARBA00004191"/>
    </source>
</evidence>
<dbReference type="GO" id="GO:0030570">
    <property type="term" value="F:pectate lyase activity"/>
    <property type="evidence" value="ECO:0007669"/>
    <property type="project" value="UniProtKB-EC"/>
</dbReference>
<comment type="cofactor">
    <cofactor evidence="12">
        <name>Ca(2+)</name>
        <dbReference type="ChEBI" id="CHEBI:29108"/>
    </cofactor>
    <text evidence="12">Binds 1 Ca(2+) ion. Required for its activity.</text>
</comment>
<keyword evidence="8 12" id="KW-0732">Signal</keyword>
<name>A0A9Q0J3A8_9ROSI</name>
<evidence type="ECO:0000256" key="3">
    <source>
        <dbReference type="ARBA" id="ARBA00005220"/>
    </source>
</evidence>
<evidence type="ECO:0000313" key="15">
    <source>
        <dbReference type="Proteomes" id="UP001141552"/>
    </source>
</evidence>
<reference evidence="14" key="1">
    <citation type="submission" date="2022-02" db="EMBL/GenBank/DDBJ databases">
        <authorList>
            <person name="Henning P.M."/>
            <person name="McCubbin A.G."/>
            <person name="Shore J.S."/>
        </authorList>
    </citation>
    <scope>NUCLEOTIDE SEQUENCE</scope>
    <source>
        <strain evidence="14">F60SS</strain>
        <tissue evidence="14">Leaves</tissue>
    </source>
</reference>
<dbReference type="Pfam" id="PF04431">
    <property type="entry name" value="Pec_lyase_N"/>
    <property type="match status" value="1"/>
</dbReference>
<keyword evidence="7 12" id="KW-0479">Metal-binding</keyword>
<dbReference type="OrthoDB" id="1637350at2759"/>
<comment type="subcellular location">
    <subcellularLocation>
        <location evidence="2">Secreted</location>
        <location evidence="2">Cell wall</location>
    </subcellularLocation>
</comment>
<dbReference type="InterPro" id="IPR012334">
    <property type="entry name" value="Pectin_lyas_fold"/>
</dbReference>
<dbReference type="PANTHER" id="PTHR31683:SF69">
    <property type="entry name" value="PECTATE LYASE 7-RELATED"/>
    <property type="match status" value="1"/>
</dbReference>
<accession>A0A9Q0J3A8</accession>
<protein>
    <recommendedName>
        <fullName evidence="5 12">Pectate lyase</fullName>
        <ecNumber evidence="5 12">4.2.2.2</ecNumber>
    </recommendedName>
</protein>
<proteinExistence type="inferred from homology"/>
<evidence type="ECO:0000256" key="1">
    <source>
        <dbReference type="ARBA" id="ARBA00000695"/>
    </source>
</evidence>
<evidence type="ECO:0000256" key="10">
    <source>
        <dbReference type="ARBA" id="ARBA00023180"/>
    </source>
</evidence>
<feature type="domain" description="Pectate lyase" evidence="13">
    <location>
        <begin position="159"/>
        <end position="356"/>
    </location>
</feature>
<dbReference type="SUPFAM" id="SSF51126">
    <property type="entry name" value="Pectin lyase-like"/>
    <property type="match status" value="1"/>
</dbReference>
<dbReference type="InterPro" id="IPR011050">
    <property type="entry name" value="Pectin_lyase_fold/virulence"/>
</dbReference>
<feature type="signal peptide" evidence="12">
    <location>
        <begin position="1"/>
        <end position="23"/>
    </location>
</feature>
<evidence type="ECO:0000256" key="8">
    <source>
        <dbReference type="ARBA" id="ARBA00022729"/>
    </source>
</evidence>
<reference evidence="14" key="2">
    <citation type="journal article" date="2023" name="Plants (Basel)">
        <title>Annotation of the Turnera subulata (Passifloraceae) Draft Genome Reveals the S-Locus Evolved after the Divergence of Turneroideae from Passifloroideae in a Stepwise Manner.</title>
        <authorList>
            <person name="Henning P.M."/>
            <person name="Roalson E.H."/>
            <person name="Mir W."/>
            <person name="McCubbin A.G."/>
            <person name="Shore J.S."/>
        </authorList>
    </citation>
    <scope>NUCLEOTIDE SEQUENCE</scope>
    <source>
        <strain evidence="14">F60SS</strain>
    </source>
</reference>
<dbReference type="InterPro" id="IPR045032">
    <property type="entry name" value="PEL"/>
</dbReference>
<evidence type="ECO:0000256" key="5">
    <source>
        <dbReference type="ARBA" id="ARBA00012272"/>
    </source>
</evidence>
<keyword evidence="11 12" id="KW-0456">Lyase</keyword>
<dbReference type="InterPro" id="IPR018082">
    <property type="entry name" value="AmbAllergen"/>
</dbReference>
<keyword evidence="15" id="KW-1185">Reference proteome</keyword>
<sequence length="432" mass="48170">METARHILVLFLAFAVILPTLMAHIAEFDSYWESRAKEAEDEAQKAYEPDPEKVTDGINKEVQNTVGNGTRRNLRRYKGPCLATNPIDRCWRCDPNWASNRKKLATCALGFGRKATGGLKGEFYEVTDPSDDDMVNPKPGTLRHAVIQERPLWITFAHGMVITLKNELMITSDKTIDARGANVHIAFGAQITLQYVKNVIIHGLHVHDNIPAPGGTIRDSASHFGLRTQSDGDGISMFGVNNVWIDHISLSNCKDGLIDAIMGSTAITISNCHMTHHNEVMLFGGSNDYTGDKVMQITLAFNHFGRGLVQRMPRVRFGFVHVVNNDYTWWQMYAIGGSQGPTILSQGNRYVAPPNQACKEVCQRNYASESEWKSWNWRSENDLLLNGATFTQSGKPIQQMDRHDVIKAKPGAYVGRLTRFSGALDCFVGKPC</sequence>
<dbReference type="PRINTS" id="PR00807">
    <property type="entry name" value="AMBALLERGEN"/>
</dbReference>
<dbReference type="Gene3D" id="2.160.20.10">
    <property type="entry name" value="Single-stranded right-handed beta-helix, Pectin lyase-like"/>
    <property type="match status" value="1"/>
</dbReference>
<evidence type="ECO:0000256" key="6">
    <source>
        <dbReference type="ARBA" id="ARBA00022512"/>
    </source>
</evidence>
<evidence type="ECO:0000256" key="9">
    <source>
        <dbReference type="ARBA" id="ARBA00022837"/>
    </source>
</evidence>
<comment type="catalytic activity">
    <reaction evidence="1 12">
        <text>Eliminative cleavage of (1-&gt;4)-alpha-D-galacturonan to give oligosaccharides with 4-deoxy-alpha-D-galact-4-enuronosyl groups at their non-reducing ends.</text>
        <dbReference type="EC" id="4.2.2.2"/>
    </reaction>
</comment>
<dbReference type="Pfam" id="PF00544">
    <property type="entry name" value="Pectate_lyase_4"/>
    <property type="match status" value="1"/>
</dbReference>
<keyword evidence="6" id="KW-0134">Cell wall</keyword>